<keyword evidence="5 8" id="KW-0479">Metal-binding</keyword>
<evidence type="ECO:0000256" key="6">
    <source>
        <dbReference type="ARBA" id="ARBA00022982"/>
    </source>
</evidence>
<keyword evidence="6 8" id="KW-0249">Electron transport</keyword>
<dbReference type="Gene3D" id="2.20.28.10">
    <property type="match status" value="1"/>
</dbReference>
<dbReference type="GO" id="GO:0043448">
    <property type="term" value="P:alkane catabolic process"/>
    <property type="evidence" value="ECO:0007669"/>
    <property type="project" value="TreeGrafter"/>
</dbReference>
<dbReference type="InterPro" id="IPR050526">
    <property type="entry name" value="Rubredoxin_ET"/>
</dbReference>
<dbReference type="RefSeq" id="WP_121281053.1">
    <property type="nucleotide sequence ID" value="NZ_RBZV01000012.1"/>
</dbReference>
<sequence>MSTPAVGLRTWMCIICGWIYSEEDGLPRDGIAPGTRWEDIPGNWNCPECGVGKEEFEMVQI</sequence>
<dbReference type="EMBL" id="RBZV01000012">
    <property type="protein sequence ID" value="RKP44629.1"/>
    <property type="molecule type" value="Genomic_DNA"/>
</dbReference>
<evidence type="ECO:0000256" key="8">
    <source>
        <dbReference type="PIRNR" id="PIRNR000071"/>
    </source>
</evidence>
<protein>
    <recommendedName>
        <fullName evidence="8">Rubredoxin</fullName>
    </recommendedName>
</protein>
<comment type="similarity">
    <text evidence="3 8">Belongs to the rubredoxin family.</text>
</comment>
<dbReference type="PIRSF" id="PIRSF000071">
    <property type="entry name" value="Rubredoxin"/>
    <property type="match status" value="1"/>
</dbReference>
<evidence type="ECO:0000256" key="3">
    <source>
        <dbReference type="ARBA" id="ARBA00005337"/>
    </source>
</evidence>
<comment type="cofactor">
    <cofactor evidence="8 9">
        <name>Fe(3+)</name>
        <dbReference type="ChEBI" id="CHEBI:29034"/>
    </cofactor>
    <text evidence="8 9">Binds 1 Fe(3+) ion per subunit.</text>
</comment>
<comment type="pathway">
    <text evidence="2">Hydrocarbon metabolism; alkane degradation.</text>
</comment>
<dbReference type="OrthoDB" id="9800607at2"/>
<dbReference type="InterPro" id="IPR024934">
    <property type="entry name" value="Rubredoxin-like_dom"/>
</dbReference>
<evidence type="ECO:0000256" key="9">
    <source>
        <dbReference type="PIRSR" id="PIRSR000071-1"/>
    </source>
</evidence>
<feature type="domain" description="Rubredoxin-like" evidence="10">
    <location>
        <begin position="8"/>
        <end position="59"/>
    </location>
</feature>
<accession>A0A494X968</accession>
<evidence type="ECO:0000256" key="2">
    <source>
        <dbReference type="ARBA" id="ARBA00004933"/>
    </source>
</evidence>
<dbReference type="GO" id="GO:0005506">
    <property type="term" value="F:iron ion binding"/>
    <property type="evidence" value="ECO:0007669"/>
    <property type="project" value="InterPro"/>
</dbReference>
<dbReference type="AlphaFoldDB" id="A0A494X968"/>
<feature type="binding site" evidence="9">
    <location>
        <position position="46"/>
    </location>
    <ligand>
        <name>Fe cation</name>
        <dbReference type="ChEBI" id="CHEBI:24875"/>
    </ligand>
</feature>
<gene>
    <name evidence="11" type="ORF">D7S89_22440</name>
</gene>
<dbReference type="CDD" id="cd00730">
    <property type="entry name" value="rubredoxin"/>
    <property type="match status" value="1"/>
</dbReference>
<dbReference type="PROSITE" id="PS50903">
    <property type="entry name" value="RUBREDOXIN_LIKE"/>
    <property type="match status" value="1"/>
</dbReference>
<dbReference type="PRINTS" id="PR00163">
    <property type="entry name" value="RUBREDOXIN"/>
</dbReference>
<feature type="binding site" evidence="9">
    <location>
        <position position="49"/>
    </location>
    <ligand>
        <name>Fe cation</name>
        <dbReference type="ChEBI" id="CHEBI:24875"/>
    </ligand>
</feature>
<evidence type="ECO:0000259" key="10">
    <source>
        <dbReference type="PROSITE" id="PS50903"/>
    </source>
</evidence>
<evidence type="ECO:0000256" key="7">
    <source>
        <dbReference type="ARBA" id="ARBA00023004"/>
    </source>
</evidence>
<organism evidence="11 12">
    <name type="scientific">Trinickia fusca</name>
    <dbReference type="NCBI Taxonomy" id="2419777"/>
    <lineage>
        <taxon>Bacteria</taxon>
        <taxon>Pseudomonadati</taxon>
        <taxon>Pseudomonadota</taxon>
        <taxon>Betaproteobacteria</taxon>
        <taxon>Burkholderiales</taxon>
        <taxon>Burkholderiaceae</taxon>
        <taxon>Trinickia</taxon>
    </lineage>
</organism>
<comment type="function">
    <text evidence="1">Involved in the hydrocarbon hydroxylating system, which transfers electrons from NADH to rubredoxin reductase and then through rubredoxin to alkane 1 monooxygenase.</text>
</comment>
<dbReference type="InterPro" id="IPR024935">
    <property type="entry name" value="Rubredoxin_dom"/>
</dbReference>
<feature type="binding site" evidence="9">
    <location>
        <position position="13"/>
    </location>
    <ligand>
        <name>Fe cation</name>
        <dbReference type="ChEBI" id="CHEBI:24875"/>
    </ligand>
</feature>
<keyword evidence="7 8" id="KW-0408">Iron</keyword>
<evidence type="ECO:0000256" key="4">
    <source>
        <dbReference type="ARBA" id="ARBA00022448"/>
    </source>
</evidence>
<evidence type="ECO:0000256" key="5">
    <source>
        <dbReference type="ARBA" id="ARBA00022723"/>
    </source>
</evidence>
<dbReference type="SUPFAM" id="SSF57802">
    <property type="entry name" value="Rubredoxin-like"/>
    <property type="match status" value="1"/>
</dbReference>
<name>A0A494X968_9BURK</name>
<dbReference type="Pfam" id="PF00301">
    <property type="entry name" value="Rubredoxin"/>
    <property type="match status" value="1"/>
</dbReference>
<proteinExistence type="inferred from homology"/>
<dbReference type="FunFam" id="2.20.28.10:FF:000001">
    <property type="entry name" value="Rubredoxin"/>
    <property type="match status" value="1"/>
</dbReference>
<keyword evidence="12" id="KW-1185">Reference proteome</keyword>
<reference evidence="11 12" key="1">
    <citation type="submission" date="2018-10" db="EMBL/GenBank/DDBJ databases">
        <title>Paraburkholderia sp. 7MK8-2, isolated from soil.</title>
        <authorList>
            <person name="Gao Z.-H."/>
            <person name="Qiu L.-H."/>
        </authorList>
    </citation>
    <scope>NUCLEOTIDE SEQUENCE [LARGE SCALE GENOMIC DNA]</scope>
    <source>
        <strain evidence="11 12">7MK8-2</strain>
    </source>
</reference>
<evidence type="ECO:0000256" key="1">
    <source>
        <dbReference type="ARBA" id="ARBA00002792"/>
    </source>
</evidence>
<dbReference type="Proteomes" id="UP000280434">
    <property type="component" value="Unassembled WGS sequence"/>
</dbReference>
<comment type="caution">
    <text evidence="11">The sequence shown here is derived from an EMBL/GenBank/DDBJ whole genome shotgun (WGS) entry which is preliminary data.</text>
</comment>
<evidence type="ECO:0000313" key="11">
    <source>
        <dbReference type="EMBL" id="RKP44629.1"/>
    </source>
</evidence>
<dbReference type="PANTHER" id="PTHR47627">
    <property type="entry name" value="RUBREDOXIN"/>
    <property type="match status" value="1"/>
</dbReference>
<evidence type="ECO:0000313" key="12">
    <source>
        <dbReference type="Proteomes" id="UP000280434"/>
    </source>
</evidence>
<keyword evidence="4 8" id="KW-0813">Transport</keyword>
<dbReference type="GO" id="GO:0009055">
    <property type="term" value="F:electron transfer activity"/>
    <property type="evidence" value="ECO:0007669"/>
    <property type="project" value="InterPro"/>
</dbReference>
<dbReference type="PANTHER" id="PTHR47627:SF1">
    <property type="entry name" value="RUBREDOXIN-1-RELATED"/>
    <property type="match status" value="1"/>
</dbReference>
<dbReference type="InterPro" id="IPR024922">
    <property type="entry name" value="Rubredoxin"/>
</dbReference>
<feature type="binding site" evidence="9">
    <location>
        <position position="16"/>
    </location>
    <ligand>
        <name>Fe cation</name>
        <dbReference type="ChEBI" id="CHEBI:24875"/>
    </ligand>
</feature>